<dbReference type="InterPro" id="IPR003661">
    <property type="entry name" value="HisK_dim/P_dom"/>
</dbReference>
<dbReference type="InterPro" id="IPR050980">
    <property type="entry name" value="2C_sensor_his_kinase"/>
</dbReference>
<keyword evidence="13" id="KW-1185">Reference proteome</keyword>
<proteinExistence type="predicted"/>
<dbReference type="OrthoDB" id="9804645at2"/>
<keyword evidence="5" id="KW-0597">Phosphoprotein</keyword>
<feature type="domain" description="Histidine kinase" evidence="11">
    <location>
        <begin position="194"/>
        <end position="389"/>
    </location>
</feature>
<keyword evidence="10" id="KW-0472">Membrane</keyword>
<evidence type="ECO:0000259" key="11">
    <source>
        <dbReference type="PROSITE" id="PS50109"/>
    </source>
</evidence>
<dbReference type="GO" id="GO:0005524">
    <property type="term" value="F:ATP binding"/>
    <property type="evidence" value="ECO:0007669"/>
    <property type="project" value="UniProtKB-KW"/>
</dbReference>
<dbReference type="RefSeq" id="WP_136734265.1">
    <property type="nucleotide sequence ID" value="NZ_SWDB01000003.1"/>
</dbReference>
<dbReference type="SMART" id="SM00387">
    <property type="entry name" value="HATPase_c"/>
    <property type="match status" value="1"/>
</dbReference>
<dbReference type="Proteomes" id="UP000307999">
    <property type="component" value="Unassembled WGS sequence"/>
</dbReference>
<gene>
    <name evidence="12" type="ORF">E8M12_01305</name>
</gene>
<comment type="caution">
    <text evidence="12">The sequence shown here is derived from an EMBL/GenBank/DDBJ whole genome shotgun (WGS) entry which is preliminary data.</text>
</comment>
<evidence type="ECO:0000256" key="5">
    <source>
        <dbReference type="ARBA" id="ARBA00022553"/>
    </source>
</evidence>
<dbReference type="InterPro" id="IPR036097">
    <property type="entry name" value="HisK_dim/P_sf"/>
</dbReference>
<keyword evidence="4" id="KW-1003">Cell membrane</keyword>
<dbReference type="SUPFAM" id="SSF47384">
    <property type="entry name" value="Homodimeric domain of signal transducing histidine kinase"/>
    <property type="match status" value="1"/>
</dbReference>
<dbReference type="InterPro" id="IPR036890">
    <property type="entry name" value="HATPase_C_sf"/>
</dbReference>
<dbReference type="PANTHER" id="PTHR44936">
    <property type="entry name" value="SENSOR PROTEIN CREC"/>
    <property type="match status" value="1"/>
</dbReference>
<evidence type="ECO:0000313" key="12">
    <source>
        <dbReference type="EMBL" id="TKB47454.1"/>
    </source>
</evidence>
<dbReference type="Pfam" id="PF00512">
    <property type="entry name" value="HisKA"/>
    <property type="match status" value="1"/>
</dbReference>
<evidence type="ECO:0000256" key="7">
    <source>
        <dbReference type="ARBA" id="ARBA00022741"/>
    </source>
</evidence>
<sequence>MHSHFIRFYLFILLAVFALFFSFSQLYQQFYAPPVQYNIPVEDVFAAHNSSNPAAFRFIKKANIQLSDDILAQINAEQTIAFAVNEQMYYLRNHDSERFIQWGPIALTPEPVDDNFMVLFFYSALAVVFLLLMWPMFRDLAYLQKCANEFGENQKPQPLTINKKSTVYPLAHALYTMSSRLVEFVELHRDLAKIIAHEVRTPLARMKFVLKRLEGNIEDKHLQRMRADIAELETLATDYMEFSRSQQLDQGYLQPLQLNTLLEVLSNKYQNLEIPVQFQTVADTKAIAANRAQLELALSNLINNSLRYANTRIQLSVEFDERQIWFHIDDDGPGFNAARQRTNNQGTTTGFGLGLYIVESIIKRHEGKLVKSQSPIGGARASIVLPLGLVN</sequence>
<evidence type="ECO:0000256" key="6">
    <source>
        <dbReference type="ARBA" id="ARBA00022679"/>
    </source>
</evidence>
<dbReference type="GO" id="GO:0005886">
    <property type="term" value="C:plasma membrane"/>
    <property type="evidence" value="ECO:0007669"/>
    <property type="project" value="UniProtKB-SubCell"/>
</dbReference>
<keyword evidence="6" id="KW-0808">Transferase</keyword>
<dbReference type="Gene3D" id="1.10.287.130">
    <property type="match status" value="1"/>
</dbReference>
<dbReference type="PROSITE" id="PS50109">
    <property type="entry name" value="HIS_KIN"/>
    <property type="match status" value="1"/>
</dbReference>
<dbReference type="SMART" id="SM00388">
    <property type="entry name" value="HisKA"/>
    <property type="match status" value="1"/>
</dbReference>
<accession>A0A4U1B9X1</accession>
<dbReference type="PANTHER" id="PTHR44936:SF10">
    <property type="entry name" value="SENSOR PROTEIN RSTB"/>
    <property type="match status" value="1"/>
</dbReference>
<dbReference type="SUPFAM" id="SSF55874">
    <property type="entry name" value="ATPase domain of HSP90 chaperone/DNA topoisomerase II/histidine kinase"/>
    <property type="match status" value="1"/>
</dbReference>
<keyword evidence="8 12" id="KW-0418">Kinase</keyword>
<evidence type="ECO:0000313" key="13">
    <source>
        <dbReference type="Proteomes" id="UP000307999"/>
    </source>
</evidence>
<evidence type="ECO:0000256" key="10">
    <source>
        <dbReference type="SAM" id="Phobius"/>
    </source>
</evidence>
<reference evidence="12 13" key="1">
    <citation type="submission" date="2019-04" db="EMBL/GenBank/DDBJ databases">
        <title>Thalassotalea guangxiensis sp. nov., isolated from sediment of the coastal wetland.</title>
        <authorList>
            <person name="Zheng S."/>
            <person name="Zhang D."/>
        </authorList>
    </citation>
    <scope>NUCLEOTIDE SEQUENCE [LARGE SCALE GENOMIC DNA]</scope>
    <source>
        <strain evidence="12 13">ZS-4</strain>
    </source>
</reference>
<name>A0A4U1B9X1_9GAMM</name>
<dbReference type="EMBL" id="SWDB01000003">
    <property type="protein sequence ID" value="TKB47454.1"/>
    <property type="molecule type" value="Genomic_DNA"/>
</dbReference>
<comment type="catalytic activity">
    <reaction evidence="1">
        <text>ATP + protein L-histidine = ADP + protein N-phospho-L-histidine.</text>
        <dbReference type="EC" id="2.7.13.3"/>
    </reaction>
</comment>
<dbReference type="Pfam" id="PF02518">
    <property type="entry name" value="HATPase_c"/>
    <property type="match status" value="1"/>
</dbReference>
<evidence type="ECO:0000256" key="3">
    <source>
        <dbReference type="ARBA" id="ARBA00012438"/>
    </source>
</evidence>
<evidence type="ECO:0000256" key="2">
    <source>
        <dbReference type="ARBA" id="ARBA00004651"/>
    </source>
</evidence>
<comment type="subcellular location">
    <subcellularLocation>
        <location evidence="2">Cell membrane</location>
        <topology evidence="2">Multi-pass membrane protein</topology>
    </subcellularLocation>
</comment>
<dbReference type="Gene3D" id="3.30.565.10">
    <property type="entry name" value="Histidine kinase-like ATPase, C-terminal domain"/>
    <property type="match status" value="1"/>
</dbReference>
<feature type="transmembrane region" description="Helical" evidence="10">
    <location>
        <begin position="116"/>
        <end position="137"/>
    </location>
</feature>
<dbReference type="GO" id="GO:0000155">
    <property type="term" value="F:phosphorelay sensor kinase activity"/>
    <property type="evidence" value="ECO:0007669"/>
    <property type="project" value="InterPro"/>
</dbReference>
<evidence type="ECO:0000256" key="9">
    <source>
        <dbReference type="ARBA" id="ARBA00022840"/>
    </source>
</evidence>
<keyword evidence="9" id="KW-0067">ATP-binding</keyword>
<dbReference type="AlphaFoldDB" id="A0A4U1B9X1"/>
<evidence type="ECO:0000256" key="1">
    <source>
        <dbReference type="ARBA" id="ARBA00000085"/>
    </source>
</evidence>
<organism evidence="12 13">
    <name type="scientific">Thalassotalea mangrovi</name>
    <dbReference type="NCBI Taxonomy" id="2572245"/>
    <lineage>
        <taxon>Bacteria</taxon>
        <taxon>Pseudomonadati</taxon>
        <taxon>Pseudomonadota</taxon>
        <taxon>Gammaproteobacteria</taxon>
        <taxon>Alteromonadales</taxon>
        <taxon>Colwelliaceae</taxon>
        <taxon>Thalassotalea</taxon>
    </lineage>
</organism>
<keyword evidence="10" id="KW-1133">Transmembrane helix</keyword>
<evidence type="ECO:0000256" key="8">
    <source>
        <dbReference type="ARBA" id="ARBA00022777"/>
    </source>
</evidence>
<protein>
    <recommendedName>
        <fullName evidence="3">histidine kinase</fullName>
        <ecNumber evidence="3">2.7.13.3</ecNumber>
    </recommendedName>
</protein>
<keyword evidence="10" id="KW-0812">Transmembrane</keyword>
<dbReference type="EC" id="2.7.13.3" evidence="3"/>
<dbReference type="InterPro" id="IPR005467">
    <property type="entry name" value="His_kinase_dom"/>
</dbReference>
<evidence type="ECO:0000256" key="4">
    <source>
        <dbReference type="ARBA" id="ARBA00022475"/>
    </source>
</evidence>
<keyword evidence="7" id="KW-0547">Nucleotide-binding</keyword>
<dbReference type="CDD" id="cd00082">
    <property type="entry name" value="HisKA"/>
    <property type="match status" value="1"/>
</dbReference>
<dbReference type="InterPro" id="IPR004358">
    <property type="entry name" value="Sig_transdc_His_kin-like_C"/>
</dbReference>
<dbReference type="InterPro" id="IPR003594">
    <property type="entry name" value="HATPase_dom"/>
</dbReference>
<dbReference type="PRINTS" id="PR00344">
    <property type="entry name" value="BCTRLSENSOR"/>
</dbReference>